<dbReference type="GO" id="GO:0005524">
    <property type="term" value="F:ATP binding"/>
    <property type="evidence" value="ECO:0007669"/>
    <property type="project" value="UniProtKB-KW"/>
</dbReference>
<dbReference type="GO" id="GO:0043531">
    <property type="term" value="F:ADP binding"/>
    <property type="evidence" value="ECO:0007669"/>
    <property type="project" value="InterPro"/>
</dbReference>
<proteinExistence type="inferred from homology"/>
<evidence type="ECO:0000256" key="7">
    <source>
        <dbReference type="ARBA" id="ARBA00023054"/>
    </source>
</evidence>
<feature type="domain" description="Disease resistance R13L4/SHOC-2-like LRR" evidence="10">
    <location>
        <begin position="500"/>
        <end position="731"/>
    </location>
</feature>
<dbReference type="PANTHER" id="PTHR36766">
    <property type="entry name" value="PLANT BROAD-SPECTRUM MILDEW RESISTANCE PROTEIN RPW8"/>
    <property type="match status" value="1"/>
</dbReference>
<organism evidence="11">
    <name type="scientific">Oryza glumipatula</name>
    <dbReference type="NCBI Taxonomy" id="40148"/>
    <lineage>
        <taxon>Eukaryota</taxon>
        <taxon>Viridiplantae</taxon>
        <taxon>Streptophyta</taxon>
        <taxon>Embryophyta</taxon>
        <taxon>Tracheophyta</taxon>
        <taxon>Spermatophyta</taxon>
        <taxon>Magnoliopsida</taxon>
        <taxon>Liliopsida</taxon>
        <taxon>Poales</taxon>
        <taxon>Poaceae</taxon>
        <taxon>BOP clade</taxon>
        <taxon>Oryzoideae</taxon>
        <taxon>Oryzeae</taxon>
        <taxon>Oryzinae</taxon>
        <taxon>Oryza</taxon>
    </lineage>
</organism>
<feature type="domain" description="NB-ARC" evidence="8">
    <location>
        <begin position="214"/>
        <end position="368"/>
    </location>
</feature>
<accession>A0A0D9ZBU1</accession>
<keyword evidence="4" id="KW-0547">Nucleotide-binding</keyword>
<dbReference type="Pfam" id="PF23598">
    <property type="entry name" value="LRR_14"/>
    <property type="match status" value="1"/>
</dbReference>
<dbReference type="InterPro" id="IPR041118">
    <property type="entry name" value="Rx_N"/>
</dbReference>
<evidence type="ECO:0000313" key="11">
    <source>
        <dbReference type="EnsemblPlants" id="OGLUM03G30410.1"/>
    </source>
</evidence>
<dbReference type="EnsemblPlants" id="OGLUM03G30410.1">
    <property type="protein sequence ID" value="OGLUM03G30410.1"/>
    <property type="gene ID" value="OGLUM03G30410"/>
</dbReference>
<evidence type="ECO:0008006" key="13">
    <source>
        <dbReference type="Google" id="ProtNLM"/>
    </source>
</evidence>
<evidence type="ECO:0000259" key="10">
    <source>
        <dbReference type="Pfam" id="PF23598"/>
    </source>
</evidence>
<evidence type="ECO:0000313" key="12">
    <source>
        <dbReference type="Proteomes" id="UP000026961"/>
    </source>
</evidence>
<sequence>MAAALEPFAAKLANVLVGMAKEEVETLLGVPGAIAKLETTLADLSSILADADRRRIHDPGVERWVRELKDAMYDADDILDLFRAMEGGEDPGSPPRAAPAPSACWSALCRRSPAATRKIGRKIQALNRRVEEIAKRSSRFGFVSQVIHSSSALRLTDRPMCSCSSESSRNRKTGPSITRSDVVGDKIDLHTRNLVDLLIGNKLADGRTRARSSGDVIAVAITGAGGIGKTTLARMVFNDAVLESHFDKKVWLSVNQEVNEVHLLHGVIAAFGGSYHGCAGDKALLEDTLKHAVRQKRFLLVMDDVWSDRVWSDLLRAPLGACAPGSRVLVTTRNDGVARGMRAQHLHRVEKLDLGDSWSLLKKQVVLNEGDESEIDGLEDIGLKIVERSDGLPLAIKVVGGLLLNKGKTRDAWVNVYNHFAWSMTRSNDDINKAVYLSYEELPPHLKQCFVFCSLFPKDELIIRGVIVRMWIAQGASKLRHLSVSKTAIERVAIQKQVSLRTLLLFGRCITELTYFRNNISCLRVLHLQGVDLVDLPDYICHLKRLRYLGLANTGISAIPRGIGNLKFLQFIDLMGCRNFHQLPDSILKLQNMRFLDFRGTRLTSIPPGLELASSGSMAATAMLNSKKHLKILDLTFASRLTDNGMIEGTSNVIEEQERAEDVLSNLCPPPCVECLTVNGYFGYRLPRWMRTMSDFPSLRRLELKDYVCCKQLPVGLGQLPFLDYIWIDHAPSIVSIGHDLLFLSSSSADDQKVTTGTRITRKLQLHGLSRGDAGVAFPKLETLGLKGMLGWRVWNWDQQTPGMPALDVLTITGCKLRYLPLGLVHHATALRVLNLRNAPFPSLVELTSADNPKLQRISNSPRPRHIVVIRCPGLKVVKDLQSLRSVIWKDLDADALPEYLRETELNKLDVYCSLRLLKLISLQDGSY</sequence>
<dbReference type="PANTHER" id="PTHR36766:SF36">
    <property type="entry name" value="AAA+ ATPASE DOMAIN-CONTAINING PROTEIN"/>
    <property type="match status" value="1"/>
</dbReference>
<evidence type="ECO:0000259" key="9">
    <source>
        <dbReference type="Pfam" id="PF18052"/>
    </source>
</evidence>
<dbReference type="Gramene" id="OGLUM03G30410.1">
    <property type="protein sequence ID" value="OGLUM03G30410.1"/>
    <property type="gene ID" value="OGLUM03G30410"/>
</dbReference>
<keyword evidence="5" id="KW-0611">Plant defense</keyword>
<keyword evidence="2" id="KW-0433">Leucine-rich repeat</keyword>
<comment type="similarity">
    <text evidence="1">Belongs to the disease resistance NB-LRR family.</text>
</comment>
<dbReference type="InterPro" id="IPR042197">
    <property type="entry name" value="Apaf_helical"/>
</dbReference>
<dbReference type="PRINTS" id="PR00364">
    <property type="entry name" value="DISEASERSIST"/>
</dbReference>
<evidence type="ECO:0000256" key="2">
    <source>
        <dbReference type="ARBA" id="ARBA00022614"/>
    </source>
</evidence>
<dbReference type="InterPro" id="IPR003591">
    <property type="entry name" value="Leu-rich_rpt_typical-subtyp"/>
</dbReference>
<dbReference type="HOGENOM" id="CLU_000837_8_6_1"/>
<dbReference type="SUPFAM" id="SSF52540">
    <property type="entry name" value="P-loop containing nucleoside triphosphate hydrolases"/>
    <property type="match status" value="1"/>
</dbReference>
<dbReference type="InterPro" id="IPR002182">
    <property type="entry name" value="NB-ARC"/>
</dbReference>
<evidence type="ECO:0000256" key="1">
    <source>
        <dbReference type="ARBA" id="ARBA00008894"/>
    </source>
</evidence>
<keyword evidence="6" id="KW-0067">ATP-binding</keyword>
<dbReference type="Pfam" id="PF18052">
    <property type="entry name" value="Rx_N"/>
    <property type="match status" value="1"/>
</dbReference>
<evidence type="ECO:0000259" key="8">
    <source>
        <dbReference type="Pfam" id="PF00931"/>
    </source>
</evidence>
<keyword evidence="7" id="KW-0175">Coiled coil</keyword>
<evidence type="ECO:0000256" key="5">
    <source>
        <dbReference type="ARBA" id="ARBA00022821"/>
    </source>
</evidence>
<dbReference type="InterPro" id="IPR038005">
    <property type="entry name" value="RX-like_CC"/>
</dbReference>
<dbReference type="Pfam" id="PF00931">
    <property type="entry name" value="NB-ARC"/>
    <property type="match status" value="1"/>
</dbReference>
<reference evidence="11" key="1">
    <citation type="submission" date="2015-04" db="UniProtKB">
        <authorList>
            <consortium name="EnsemblPlants"/>
        </authorList>
    </citation>
    <scope>IDENTIFICATION</scope>
</reference>
<keyword evidence="3" id="KW-0677">Repeat</keyword>
<keyword evidence="12" id="KW-1185">Reference proteome</keyword>
<dbReference type="InterPro" id="IPR032675">
    <property type="entry name" value="LRR_dom_sf"/>
</dbReference>
<protein>
    <recommendedName>
        <fullName evidence="13">AAA+ ATPase domain-containing protein</fullName>
    </recommendedName>
</protein>
<dbReference type="GO" id="GO:0051707">
    <property type="term" value="P:response to other organism"/>
    <property type="evidence" value="ECO:0007669"/>
    <property type="project" value="UniProtKB-ARBA"/>
</dbReference>
<dbReference type="Gene3D" id="3.40.50.300">
    <property type="entry name" value="P-loop containing nucleotide triphosphate hydrolases"/>
    <property type="match status" value="1"/>
</dbReference>
<dbReference type="Proteomes" id="UP000026961">
    <property type="component" value="Chromosome 3"/>
</dbReference>
<feature type="domain" description="Disease resistance N-terminal" evidence="9">
    <location>
        <begin position="12"/>
        <end position="85"/>
    </location>
</feature>
<reference evidence="11" key="2">
    <citation type="submission" date="2018-05" db="EMBL/GenBank/DDBJ databases">
        <title>OgluRS3 (Oryza glumaepatula Reference Sequence Version 3).</title>
        <authorList>
            <person name="Zhang J."/>
            <person name="Kudrna D."/>
            <person name="Lee S."/>
            <person name="Talag J."/>
            <person name="Welchert J."/>
            <person name="Wing R.A."/>
        </authorList>
    </citation>
    <scope>NUCLEOTIDE SEQUENCE [LARGE SCALE GENOMIC DNA]</scope>
</reference>
<dbReference type="AlphaFoldDB" id="A0A0D9ZBU1"/>
<name>A0A0D9ZBU1_9ORYZ</name>
<evidence type="ECO:0000256" key="6">
    <source>
        <dbReference type="ARBA" id="ARBA00022840"/>
    </source>
</evidence>
<dbReference type="eggNOG" id="KOG4658">
    <property type="taxonomic scope" value="Eukaryota"/>
</dbReference>
<dbReference type="Gene3D" id="1.10.8.430">
    <property type="entry name" value="Helical domain of apoptotic protease-activating factors"/>
    <property type="match status" value="1"/>
</dbReference>
<dbReference type="InterPro" id="IPR027417">
    <property type="entry name" value="P-loop_NTPase"/>
</dbReference>
<evidence type="ECO:0000256" key="3">
    <source>
        <dbReference type="ARBA" id="ARBA00022737"/>
    </source>
</evidence>
<dbReference type="InterPro" id="IPR055414">
    <property type="entry name" value="LRR_R13L4/SHOC2-like"/>
</dbReference>
<dbReference type="Gene3D" id="1.20.5.4130">
    <property type="match status" value="1"/>
</dbReference>
<dbReference type="CDD" id="cd14798">
    <property type="entry name" value="RX-CC_like"/>
    <property type="match status" value="1"/>
</dbReference>
<dbReference type="SUPFAM" id="SSF52058">
    <property type="entry name" value="L domain-like"/>
    <property type="match status" value="1"/>
</dbReference>
<dbReference type="Gene3D" id="3.80.10.10">
    <property type="entry name" value="Ribonuclease Inhibitor"/>
    <property type="match status" value="2"/>
</dbReference>
<dbReference type="GO" id="GO:0006952">
    <property type="term" value="P:defense response"/>
    <property type="evidence" value="ECO:0007669"/>
    <property type="project" value="UniProtKB-KW"/>
</dbReference>
<dbReference type="SMART" id="SM00369">
    <property type="entry name" value="LRR_TYP"/>
    <property type="match status" value="3"/>
</dbReference>
<evidence type="ECO:0000256" key="4">
    <source>
        <dbReference type="ARBA" id="ARBA00022741"/>
    </source>
</evidence>